<dbReference type="Pfam" id="PF02902">
    <property type="entry name" value="Peptidase_C48"/>
    <property type="match status" value="1"/>
</dbReference>
<organism evidence="5 6">
    <name type="scientific">Meloidogyne incognita</name>
    <name type="common">Southern root-knot nematode worm</name>
    <name type="synonym">Oxyuris incognita</name>
    <dbReference type="NCBI Taxonomy" id="6306"/>
    <lineage>
        <taxon>Eukaryota</taxon>
        <taxon>Metazoa</taxon>
        <taxon>Ecdysozoa</taxon>
        <taxon>Nematoda</taxon>
        <taxon>Chromadorea</taxon>
        <taxon>Rhabditida</taxon>
        <taxon>Tylenchina</taxon>
        <taxon>Tylenchomorpha</taxon>
        <taxon>Tylenchoidea</taxon>
        <taxon>Meloidogynidae</taxon>
        <taxon>Meloidogyninae</taxon>
        <taxon>Meloidogyne</taxon>
        <taxon>Meloidogyne incognita group</taxon>
    </lineage>
</organism>
<dbReference type="GO" id="GO:0006508">
    <property type="term" value="P:proteolysis"/>
    <property type="evidence" value="ECO:0007669"/>
    <property type="project" value="UniProtKB-KW"/>
</dbReference>
<keyword evidence="5" id="KW-1185">Reference proteome</keyword>
<evidence type="ECO:0000313" key="5">
    <source>
        <dbReference type="Proteomes" id="UP000887563"/>
    </source>
</evidence>
<evidence type="ECO:0000259" key="4">
    <source>
        <dbReference type="Pfam" id="PF02902"/>
    </source>
</evidence>
<proteinExistence type="inferred from homology"/>
<dbReference type="GO" id="GO:0008234">
    <property type="term" value="F:cysteine-type peptidase activity"/>
    <property type="evidence" value="ECO:0007669"/>
    <property type="project" value="InterPro"/>
</dbReference>
<name>A0A914LPG8_MELIC</name>
<dbReference type="InterPro" id="IPR003653">
    <property type="entry name" value="Peptidase_C48_C"/>
</dbReference>
<keyword evidence="3" id="KW-0378">Hydrolase</keyword>
<dbReference type="Proteomes" id="UP000887563">
    <property type="component" value="Unplaced"/>
</dbReference>
<accession>A0A914LPG8</accession>
<evidence type="ECO:0000256" key="2">
    <source>
        <dbReference type="ARBA" id="ARBA00022670"/>
    </source>
</evidence>
<evidence type="ECO:0000256" key="1">
    <source>
        <dbReference type="ARBA" id="ARBA00005234"/>
    </source>
</evidence>
<dbReference type="Gene3D" id="3.40.395.10">
    <property type="entry name" value="Adenoviral Proteinase, Chain A"/>
    <property type="match status" value="1"/>
</dbReference>
<reference evidence="6" key="1">
    <citation type="submission" date="2022-11" db="UniProtKB">
        <authorList>
            <consortium name="WormBaseParasite"/>
        </authorList>
    </citation>
    <scope>IDENTIFICATION</scope>
</reference>
<dbReference type="AlphaFoldDB" id="A0A914LPG8"/>
<sequence length="57" mass="6746">MKVVENLPQQKNAIDCGVFTILFAKCLIERNGAILFTQTDIPYYRRKLFKFMINVYE</sequence>
<feature type="domain" description="Ubiquitin-like protease family profile" evidence="4">
    <location>
        <begin position="1"/>
        <end position="50"/>
    </location>
</feature>
<comment type="similarity">
    <text evidence="1">Belongs to the peptidase C48 family.</text>
</comment>
<dbReference type="SUPFAM" id="SSF54001">
    <property type="entry name" value="Cysteine proteinases"/>
    <property type="match status" value="1"/>
</dbReference>
<dbReference type="WBParaSite" id="Minc3s00579g14569">
    <property type="protein sequence ID" value="Minc3s00579g14569"/>
    <property type="gene ID" value="Minc3s00579g14569"/>
</dbReference>
<evidence type="ECO:0000313" key="6">
    <source>
        <dbReference type="WBParaSite" id="Minc3s00579g14569"/>
    </source>
</evidence>
<evidence type="ECO:0000256" key="3">
    <source>
        <dbReference type="ARBA" id="ARBA00022801"/>
    </source>
</evidence>
<keyword evidence="2" id="KW-0645">Protease</keyword>
<dbReference type="InterPro" id="IPR038765">
    <property type="entry name" value="Papain-like_cys_pep_sf"/>
</dbReference>
<protein>
    <submittedName>
        <fullName evidence="6">Ubiquitin-like protease family profile domain-containing protein</fullName>
    </submittedName>
</protein>